<evidence type="ECO:0000313" key="4">
    <source>
        <dbReference type="Proteomes" id="UP000001876"/>
    </source>
</evidence>
<dbReference type="AlphaFoldDB" id="C1MWX6"/>
<dbReference type="eggNOG" id="KOG1509">
    <property type="taxonomic scope" value="Eukaryota"/>
</dbReference>
<dbReference type="InterPro" id="IPR003697">
    <property type="entry name" value="Maf-like"/>
</dbReference>
<dbReference type="OrthoDB" id="10267058at2759"/>
<dbReference type="GO" id="GO:0047429">
    <property type="term" value="F:nucleoside triphosphate diphosphatase activity"/>
    <property type="evidence" value="ECO:0007669"/>
    <property type="project" value="InterPro"/>
</dbReference>
<dbReference type="OMA" id="VIGCDSV"/>
<organism evidence="4">
    <name type="scientific">Micromonas pusilla (strain CCMP1545)</name>
    <name type="common">Picoplanktonic green alga</name>
    <dbReference type="NCBI Taxonomy" id="564608"/>
    <lineage>
        <taxon>Eukaryota</taxon>
        <taxon>Viridiplantae</taxon>
        <taxon>Chlorophyta</taxon>
        <taxon>Mamiellophyceae</taxon>
        <taxon>Mamiellales</taxon>
        <taxon>Mamiellaceae</taxon>
        <taxon>Micromonas</taxon>
    </lineage>
</organism>
<dbReference type="NCBIfam" id="TIGR00172">
    <property type="entry name" value="maf"/>
    <property type="match status" value="1"/>
</dbReference>
<comment type="cofactor">
    <cofactor evidence="1">
        <name>a divalent metal cation</name>
        <dbReference type="ChEBI" id="CHEBI:60240"/>
    </cofactor>
</comment>
<accession>C1MWX6</accession>
<keyword evidence="4" id="KW-1185">Reference proteome</keyword>
<dbReference type="PANTHER" id="PTHR43213">
    <property type="entry name" value="BIFUNCTIONAL DTTP/UTP PYROPHOSPHATASE/METHYLTRANSFERASE PROTEIN-RELATED"/>
    <property type="match status" value="1"/>
</dbReference>
<dbReference type="InterPro" id="IPR029001">
    <property type="entry name" value="ITPase-like_fam"/>
</dbReference>
<dbReference type="PIRSF" id="PIRSF006305">
    <property type="entry name" value="Maf"/>
    <property type="match status" value="1"/>
</dbReference>
<dbReference type="SUPFAM" id="SSF52972">
    <property type="entry name" value="ITPase-like"/>
    <property type="match status" value="1"/>
</dbReference>
<evidence type="ECO:0000256" key="1">
    <source>
        <dbReference type="ARBA" id="ARBA00001968"/>
    </source>
</evidence>
<dbReference type="GeneID" id="9685162"/>
<dbReference type="CDD" id="cd00555">
    <property type="entry name" value="Maf"/>
    <property type="match status" value="1"/>
</dbReference>
<dbReference type="PANTHER" id="PTHR43213:SF5">
    <property type="entry name" value="BIFUNCTIONAL DTTP_UTP PYROPHOSPHATASE_METHYLTRANSFERASE PROTEIN-RELATED"/>
    <property type="match status" value="1"/>
</dbReference>
<dbReference type="HAMAP" id="MF_00528">
    <property type="entry name" value="Maf"/>
    <property type="match status" value="1"/>
</dbReference>
<dbReference type="Proteomes" id="UP000001876">
    <property type="component" value="Unassembled WGS sequence"/>
</dbReference>
<keyword evidence="2" id="KW-0378">Hydrolase</keyword>
<proteinExistence type="inferred from homology"/>
<evidence type="ECO:0000313" key="3">
    <source>
        <dbReference type="EMBL" id="EEH55660.1"/>
    </source>
</evidence>
<protein>
    <submittedName>
        <fullName evidence="3">Predicted protein</fullName>
    </submittedName>
</protein>
<dbReference type="KEGG" id="mpp:MICPUCDRAFT_34166"/>
<reference evidence="3 4" key="1">
    <citation type="journal article" date="2009" name="Science">
        <title>Green evolution and dynamic adaptations revealed by genomes of the marine picoeukaryotes Micromonas.</title>
        <authorList>
            <person name="Worden A.Z."/>
            <person name="Lee J.H."/>
            <person name="Mock T."/>
            <person name="Rouze P."/>
            <person name="Simmons M.P."/>
            <person name="Aerts A.L."/>
            <person name="Allen A.E."/>
            <person name="Cuvelier M.L."/>
            <person name="Derelle E."/>
            <person name="Everett M.V."/>
            <person name="Foulon E."/>
            <person name="Grimwood J."/>
            <person name="Gundlach H."/>
            <person name="Henrissat B."/>
            <person name="Napoli C."/>
            <person name="McDonald S.M."/>
            <person name="Parker M.S."/>
            <person name="Rombauts S."/>
            <person name="Salamov A."/>
            <person name="Von Dassow P."/>
            <person name="Badger J.H."/>
            <person name="Coutinho P.M."/>
            <person name="Demir E."/>
            <person name="Dubchak I."/>
            <person name="Gentemann C."/>
            <person name="Eikrem W."/>
            <person name="Gready J.E."/>
            <person name="John U."/>
            <person name="Lanier W."/>
            <person name="Lindquist E.A."/>
            <person name="Lucas S."/>
            <person name="Mayer K.F."/>
            <person name="Moreau H."/>
            <person name="Not F."/>
            <person name="Otillar R."/>
            <person name="Panaud O."/>
            <person name="Pangilinan J."/>
            <person name="Paulsen I."/>
            <person name="Piegu B."/>
            <person name="Poliakov A."/>
            <person name="Robbens S."/>
            <person name="Schmutz J."/>
            <person name="Toulza E."/>
            <person name="Wyss T."/>
            <person name="Zelensky A."/>
            <person name="Zhou K."/>
            <person name="Armbrust E.V."/>
            <person name="Bhattacharya D."/>
            <person name="Goodenough U.W."/>
            <person name="Van de Peer Y."/>
            <person name="Grigoriev I.V."/>
        </authorList>
    </citation>
    <scope>NUCLEOTIDE SEQUENCE [LARGE SCALE GENOMIC DNA]</scope>
    <source>
        <strain evidence="3 4">CCMP1545</strain>
    </source>
</reference>
<dbReference type="EMBL" id="GG663741">
    <property type="protein sequence ID" value="EEH55660.1"/>
    <property type="molecule type" value="Genomic_DNA"/>
</dbReference>
<sequence>MILQHAEALCARRLILASASPRRKEILGNLGLKFDVVVSNFDEDLDKSTFTGGAEYASATATHKAMEVATRLEKEKPAPFVVIGADTVVEGPDGAILEKPKDANEAMKMLLSLQGITHQVHTGVGVIFPNNGGGGERLVKTFSETTKVTFAPLGEAEIAAYIKTGEPFDKAGGYGIQGPAGAFVSSISGCYFNVMGFPVHKFADVVSKMIKEGVIQP</sequence>
<gene>
    <name evidence="3" type="ORF">MICPUCDRAFT_34166</name>
</gene>
<dbReference type="STRING" id="564608.C1MWX6"/>
<dbReference type="Pfam" id="PF02545">
    <property type="entry name" value="Maf"/>
    <property type="match status" value="1"/>
</dbReference>
<dbReference type="RefSeq" id="XP_003059708.1">
    <property type="nucleotide sequence ID" value="XM_003059662.1"/>
</dbReference>
<dbReference type="Gene3D" id="3.90.950.10">
    <property type="match status" value="1"/>
</dbReference>
<name>C1MWX6_MICPC</name>
<evidence type="ECO:0000256" key="2">
    <source>
        <dbReference type="ARBA" id="ARBA00022801"/>
    </source>
</evidence>